<evidence type="ECO:0000256" key="4">
    <source>
        <dbReference type="ARBA" id="ARBA00022777"/>
    </source>
</evidence>
<dbReference type="Proteomes" id="UP001172457">
    <property type="component" value="Chromosome 4"/>
</dbReference>
<dbReference type="InterPro" id="IPR011009">
    <property type="entry name" value="Kinase-like_dom_sf"/>
</dbReference>
<gene>
    <name evidence="8" type="ORF">OSB04_015422</name>
</gene>
<feature type="binding site" evidence="6">
    <location>
        <position position="70"/>
    </location>
    <ligand>
        <name>ATP</name>
        <dbReference type="ChEBI" id="CHEBI:30616"/>
    </ligand>
</feature>
<dbReference type="AlphaFoldDB" id="A0AA38W7G4"/>
<organism evidence="8 9">
    <name type="scientific">Centaurea solstitialis</name>
    <name type="common">yellow star-thistle</name>
    <dbReference type="NCBI Taxonomy" id="347529"/>
    <lineage>
        <taxon>Eukaryota</taxon>
        <taxon>Viridiplantae</taxon>
        <taxon>Streptophyta</taxon>
        <taxon>Embryophyta</taxon>
        <taxon>Tracheophyta</taxon>
        <taxon>Spermatophyta</taxon>
        <taxon>Magnoliopsida</taxon>
        <taxon>eudicotyledons</taxon>
        <taxon>Gunneridae</taxon>
        <taxon>Pentapetalae</taxon>
        <taxon>asterids</taxon>
        <taxon>campanulids</taxon>
        <taxon>Asterales</taxon>
        <taxon>Asteraceae</taxon>
        <taxon>Carduoideae</taxon>
        <taxon>Cardueae</taxon>
        <taxon>Centaureinae</taxon>
        <taxon>Centaurea</taxon>
    </lineage>
</organism>
<dbReference type="InterPro" id="IPR008271">
    <property type="entry name" value="Ser/Thr_kinase_AS"/>
</dbReference>
<dbReference type="Gene3D" id="3.30.200.20">
    <property type="entry name" value="Phosphorylase Kinase, domain 1"/>
    <property type="match status" value="1"/>
</dbReference>
<sequence>MIPATLITDEHKLNSLAAERLCHRFSLAEIQSATLNFADELVVGKGGFGKVYKGYLQGTTGTPALVVAIKRLDSFSNQGPNEFMTEIQMLSKFRHCNLVSLIGYCSDGDEKILVYEFMPNGTIEHHLHKASTPLSWIDRLKISIGAARGLDYLHTGVGTQEGVIHRDVKSSNILLDENWAAKISDFGLSKVGPINQPSSCVSTLVKGTFGYLDPEYSMTGHLTRKSDVYAFGVVLFELLSGRRAVDRSFDEDDWGLASWAQQRVKERRLDQIVCSQISGQVSPKCLKEFTQIADRCLRSSRKDRPTMAEVVVALQASIELQQQYITSTQLAGAIGFTNKMQKYFVFGTKNNSVDSEPKKSRDEGYSGEFEQLMNQEVKIYSYSDMEVATRNFSREMFLGRENLGRFLGGGLIKRQISPRSSIAGWLLPLRDSIRTSLNLVSIVSYEKLLGLFCAWKKTVINVSHMKQYCINTLNMKILEEFKDANVVKVLGYCVEDDSVLIVYEFMHRGTLKDYLFGFERRTERHELITRVKIAIGVGRGLVFLRTKPQLANCSLRIHNIFLEKEFNVKLSDFDVVMLAPTNHDFQPSSSYDLELTIDVLVSG</sequence>
<feature type="domain" description="Protein kinase" evidence="7">
    <location>
        <begin position="392"/>
        <end position="603"/>
    </location>
</feature>
<evidence type="ECO:0000256" key="5">
    <source>
        <dbReference type="ARBA" id="ARBA00022840"/>
    </source>
</evidence>
<keyword evidence="9" id="KW-1185">Reference proteome</keyword>
<dbReference type="PROSITE" id="PS00107">
    <property type="entry name" value="PROTEIN_KINASE_ATP"/>
    <property type="match status" value="1"/>
</dbReference>
<name>A0AA38W7G4_9ASTR</name>
<dbReference type="Gene3D" id="1.10.510.10">
    <property type="entry name" value="Transferase(Phosphotransferase) domain 1"/>
    <property type="match status" value="2"/>
</dbReference>
<dbReference type="CDD" id="cd14066">
    <property type="entry name" value="STKc_IRAK"/>
    <property type="match status" value="1"/>
</dbReference>
<dbReference type="PROSITE" id="PS00108">
    <property type="entry name" value="PROTEIN_KINASE_ST"/>
    <property type="match status" value="1"/>
</dbReference>
<dbReference type="InterPro" id="IPR000719">
    <property type="entry name" value="Prot_kinase_dom"/>
</dbReference>
<dbReference type="SUPFAM" id="SSF56112">
    <property type="entry name" value="Protein kinase-like (PK-like)"/>
    <property type="match status" value="2"/>
</dbReference>
<dbReference type="GO" id="GO:0005524">
    <property type="term" value="F:ATP binding"/>
    <property type="evidence" value="ECO:0007669"/>
    <property type="project" value="UniProtKB-UniRule"/>
</dbReference>
<dbReference type="GO" id="GO:0004674">
    <property type="term" value="F:protein serine/threonine kinase activity"/>
    <property type="evidence" value="ECO:0007669"/>
    <property type="project" value="UniProtKB-KW"/>
</dbReference>
<dbReference type="SMART" id="SM00220">
    <property type="entry name" value="S_TKc"/>
    <property type="match status" value="1"/>
</dbReference>
<evidence type="ECO:0000313" key="8">
    <source>
        <dbReference type="EMBL" id="KAJ9551377.1"/>
    </source>
</evidence>
<accession>A0AA38W7G4</accession>
<evidence type="ECO:0000256" key="3">
    <source>
        <dbReference type="ARBA" id="ARBA00022741"/>
    </source>
</evidence>
<feature type="domain" description="Protein kinase" evidence="7">
    <location>
        <begin position="37"/>
        <end position="325"/>
    </location>
</feature>
<dbReference type="PANTHER" id="PTHR27003">
    <property type="entry name" value="OS07G0166700 PROTEIN"/>
    <property type="match status" value="1"/>
</dbReference>
<dbReference type="EMBL" id="JARYMX010000004">
    <property type="protein sequence ID" value="KAJ9551377.1"/>
    <property type="molecule type" value="Genomic_DNA"/>
</dbReference>
<dbReference type="FunFam" id="3.30.200.20:FF:000039">
    <property type="entry name" value="receptor-like protein kinase FERONIA"/>
    <property type="match status" value="1"/>
</dbReference>
<evidence type="ECO:0000256" key="1">
    <source>
        <dbReference type="ARBA" id="ARBA00022527"/>
    </source>
</evidence>
<dbReference type="Pfam" id="PF07714">
    <property type="entry name" value="PK_Tyr_Ser-Thr"/>
    <property type="match status" value="2"/>
</dbReference>
<keyword evidence="1" id="KW-0723">Serine/threonine-protein kinase</keyword>
<dbReference type="FunFam" id="1.10.510.10:FF:000084">
    <property type="entry name" value="Wall-associated receptor kinase 2"/>
    <property type="match status" value="1"/>
</dbReference>
<keyword evidence="4" id="KW-0418">Kinase</keyword>
<reference evidence="8" key="1">
    <citation type="submission" date="2023-03" db="EMBL/GenBank/DDBJ databases">
        <title>Chromosome-scale reference genome and RAD-based genetic map of yellow starthistle (Centaurea solstitialis) reveal putative structural variation and QTLs associated with invader traits.</title>
        <authorList>
            <person name="Reatini B."/>
            <person name="Cang F.A."/>
            <person name="Jiang Q."/>
            <person name="Mckibben M.T.W."/>
            <person name="Barker M.S."/>
            <person name="Rieseberg L.H."/>
            <person name="Dlugosch K.M."/>
        </authorList>
    </citation>
    <scope>NUCLEOTIDE SEQUENCE</scope>
    <source>
        <strain evidence="8">CAN-66</strain>
        <tissue evidence="8">Leaf</tissue>
    </source>
</reference>
<evidence type="ECO:0000313" key="9">
    <source>
        <dbReference type="Proteomes" id="UP001172457"/>
    </source>
</evidence>
<dbReference type="PANTHER" id="PTHR27003:SF408">
    <property type="entry name" value="PROTEIN KINASE DOMAIN-CONTAINING PROTEIN"/>
    <property type="match status" value="1"/>
</dbReference>
<dbReference type="InterPro" id="IPR017441">
    <property type="entry name" value="Protein_kinase_ATP_BS"/>
</dbReference>
<keyword evidence="5 6" id="KW-0067">ATP-binding</keyword>
<evidence type="ECO:0000256" key="6">
    <source>
        <dbReference type="PROSITE-ProRule" id="PRU10141"/>
    </source>
</evidence>
<comment type="caution">
    <text evidence="8">The sequence shown here is derived from an EMBL/GenBank/DDBJ whole genome shotgun (WGS) entry which is preliminary data.</text>
</comment>
<proteinExistence type="predicted"/>
<dbReference type="InterPro" id="IPR001245">
    <property type="entry name" value="Ser-Thr/Tyr_kinase_cat_dom"/>
</dbReference>
<keyword evidence="2" id="KW-0808">Transferase</keyword>
<evidence type="ECO:0000256" key="2">
    <source>
        <dbReference type="ARBA" id="ARBA00022679"/>
    </source>
</evidence>
<keyword evidence="3 6" id="KW-0547">Nucleotide-binding</keyword>
<dbReference type="GO" id="GO:0004714">
    <property type="term" value="F:transmembrane receptor protein tyrosine kinase activity"/>
    <property type="evidence" value="ECO:0007669"/>
    <property type="project" value="InterPro"/>
</dbReference>
<evidence type="ECO:0000259" key="7">
    <source>
        <dbReference type="PROSITE" id="PS50011"/>
    </source>
</evidence>
<dbReference type="PROSITE" id="PS50011">
    <property type="entry name" value="PROTEIN_KINASE_DOM"/>
    <property type="match status" value="2"/>
</dbReference>
<dbReference type="GO" id="GO:0009506">
    <property type="term" value="C:plasmodesma"/>
    <property type="evidence" value="ECO:0007669"/>
    <property type="project" value="TreeGrafter"/>
</dbReference>
<protein>
    <recommendedName>
        <fullName evidence="7">Protein kinase domain-containing protein</fullName>
    </recommendedName>
</protein>
<dbReference type="GO" id="GO:0005886">
    <property type="term" value="C:plasma membrane"/>
    <property type="evidence" value="ECO:0007669"/>
    <property type="project" value="TreeGrafter"/>
</dbReference>
<dbReference type="InterPro" id="IPR045272">
    <property type="entry name" value="ANXUR1/2-like"/>
</dbReference>